<dbReference type="InterPro" id="IPR042097">
    <property type="entry name" value="Aminopeptidase_N-like_N_sf"/>
</dbReference>
<keyword evidence="5 11" id="KW-0479">Metal-binding</keyword>
<evidence type="ECO:0000259" key="14">
    <source>
        <dbReference type="Pfam" id="PF01433"/>
    </source>
</evidence>
<keyword evidence="3" id="KW-0336">GPI-anchor</keyword>
<dbReference type="AlphaFoldDB" id="A0A067QK30"/>
<dbReference type="GO" id="GO:0005615">
    <property type="term" value="C:extracellular space"/>
    <property type="evidence" value="ECO:0007669"/>
    <property type="project" value="TreeGrafter"/>
</dbReference>
<evidence type="ECO:0000256" key="8">
    <source>
        <dbReference type="ARBA" id="ARBA00023049"/>
    </source>
</evidence>
<evidence type="ECO:0000256" key="3">
    <source>
        <dbReference type="ARBA" id="ARBA00022622"/>
    </source>
</evidence>
<dbReference type="InterPro" id="IPR001930">
    <property type="entry name" value="Peptidase_M1"/>
</dbReference>
<dbReference type="FunFam" id="1.25.50.20:FF:000005">
    <property type="entry name" value="Aminopeptidase N-like protein"/>
    <property type="match status" value="1"/>
</dbReference>
<evidence type="ECO:0000256" key="1">
    <source>
        <dbReference type="ARBA" id="ARBA00004609"/>
    </source>
</evidence>
<dbReference type="FunCoup" id="A0A067QK30">
    <property type="interactions" value="30"/>
</dbReference>
<keyword evidence="7 11" id="KW-0862">Zinc</keyword>
<dbReference type="GO" id="GO:0004177">
    <property type="term" value="F:aminopeptidase activity"/>
    <property type="evidence" value="ECO:0007669"/>
    <property type="project" value="UniProtKB-KW"/>
</dbReference>
<comment type="similarity">
    <text evidence="2 11">Belongs to the peptidase M1 family.</text>
</comment>
<dbReference type="Gene3D" id="1.25.50.20">
    <property type="match status" value="1"/>
</dbReference>
<comment type="subcellular location">
    <subcellularLocation>
        <location evidence="1">Cell membrane</location>
        <topology evidence="1">Lipid-anchor</topology>
        <topology evidence="1">GPI-anchor</topology>
    </subcellularLocation>
</comment>
<dbReference type="InterPro" id="IPR027268">
    <property type="entry name" value="Peptidase_M4/M1_CTD_sf"/>
</dbReference>
<keyword evidence="8 11" id="KW-0482">Metalloprotease</keyword>
<feature type="chain" id="PRO_5001647656" description="Aminopeptidase" evidence="13">
    <location>
        <begin position="23"/>
        <end position="981"/>
    </location>
</feature>
<evidence type="ECO:0000256" key="6">
    <source>
        <dbReference type="ARBA" id="ARBA00022801"/>
    </source>
</evidence>
<sequence>MLQAPWLKGMVLLLATIVVSSPARKVLHSKSPSGGSQGYEAKHSTGHSISRRSVDVPTINMAKAHVDDLHLPRDVTPMAYHLELHPFPDDGYFKGRVRINITCHEATNTITLHAHESLHIAHSEVSVKQLGGGSASSESKDTNVKTDYPFRHIGEYGSSLSSLFPVTISSTKKEPSKHWYVITLADKLKKDLAYQLDLSFTGTLTNDTTEGFFRASYQLHRTKETRWFAATKMSPRNARRVFPCFDEPEMKASFKISVAKTSRMVALSNMPVKSNEKMVNETEWTWVHFQETPPMSTFSLAVVVLDLESVSVTKAAYAGGAVTMSIFVQPSFLSQVQHVLEKAFLVAEFIENYLKVPFPLPKLDMVALPRYSDPEPANHWGLIILKESDLVNEETLSWRLAAEVSKQWFGHLVSPTWGNARINKALAYYLATMAAKQDKWNWNLVTGYSLYYEFSKRHPYSSLGSQEEYIKIIRIQWLLRMLNYTLTEVTFRDGLRKFLQEKKFKTYNEDEVWRALTSQAREDMTLEEPITVQQIAKSWITKDRFPVVTVTRDYDDNSAHVEQHVFLKEHSHDVYEQDSLLWWVPLIYVTYDNLDPSAVHDTVMWMKEERHTNIVNLPGPDYFIIVNPDEIGMFMVNYDQQNWALLLDYLLGSGPQISSATRAKLLHDAWNLAYGGELDMATALNMTLILEQETDLSVWEVMFTMIDHLGRCISGTDAGLKFEEYARLILTRLTESLGAPQTDECSKKTKLRSLARFCLCQLGHQPCVTDARETYSVWMQNEDPNAGNVVPELYMCTVFQWGTMEEWKFGLQRLIHFPAGRNWSERYYLLKTLAGCPRQQEKVERILNITLLESNDNFTDSDVRLVLNMLTGSSAGYTTLFNFLSENWEGLRQRLTGKSHMWEYLVHAATEMFKTLEGYNMVSELYVTHQGEFGTAESIVEQALRTVSAEARWSDVNLPVLEAWLDSHLPLSSNTGSTAAP</sequence>
<dbReference type="EMBL" id="KK853256">
    <property type="protein sequence ID" value="KDR09258.1"/>
    <property type="molecule type" value="Genomic_DNA"/>
</dbReference>
<protein>
    <recommendedName>
        <fullName evidence="11">Aminopeptidase</fullName>
        <ecNumber evidence="11">3.4.11.-</ecNumber>
    </recommendedName>
</protein>
<keyword evidence="9" id="KW-0449">Lipoprotein</keyword>
<comment type="cofactor">
    <cofactor evidence="11">
        <name>Zn(2+)</name>
        <dbReference type="ChEBI" id="CHEBI:29105"/>
    </cofactor>
    <text evidence="11">Binds 1 zinc ion per subunit.</text>
</comment>
<evidence type="ECO:0000256" key="7">
    <source>
        <dbReference type="ARBA" id="ARBA00022833"/>
    </source>
</evidence>
<evidence type="ECO:0000313" key="17">
    <source>
        <dbReference type="EMBL" id="KDR09258.1"/>
    </source>
</evidence>
<keyword evidence="6 11" id="KW-0378">Hydrolase</keyword>
<feature type="active site" description="Proton acceptor" evidence="10">
    <location>
        <position position="403"/>
    </location>
</feature>
<evidence type="ECO:0000256" key="11">
    <source>
        <dbReference type="RuleBase" id="RU364040"/>
    </source>
</evidence>
<dbReference type="OMA" id="AGYKPCI"/>
<dbReference type="PRINTS" id="PR00756">
    <property type="entry name" value="ALADIPTASE"/>
</dbReference>
<dbReference type="Pfam" id="PF01433">
    <property type="entry name" value="Peptidase_M1"/>
    <property type="match status" value="1"/>
</dbReference>
<reference evidence="17 18" key="1">
    <citation type="journal article" date="2014" name="Nat. Commun.">
        <title>Molecular traces of alternative social organization in a termite genome.</title>
        <authorList>
            <person name="Terrapon N."/>
            <person name="Li C."/>
            <person name="Robertson H.M."/>
            <person name="Ji L."/>
            <person name="Meng X."/>
            <person name="Booth W."/>
            <person name="Chen Z."/>
            <person name="Childers C.P."/>
            <person name="Glastad K.M."/>
            <person name="Gokhale K."/>
            <person name="Gowin J."/>
            <person name="Gronenberg W."/>
            <person name="Hermansen R.A."/>
            <person name="Hu H."/>
            <person name="Hunt B.G."/>
            <person name="Huylmans A.K."/>
            <person name="Khalil S.M."/>
            <person name="Mitchell R.D."/>
            <person name="Munoz-Torres M.C."/>
            <person name="Mustard J.A."/>
            <person name="Pan H."/>
            <person name="Reese J.T."/>
            <person name="Scharf M.E."/>
            <person name="Sun F."/>
            <person name="Vogel H."/>
            <person name="Xiao J."/>
            <person name="Yang W."/>
            <person name="Yang Z."/>
            <person name="Yang Z."/>
            <person name="Zhou J."/>
            <person name="Zhu J."/>
            <person name="Brent C.S."/>
            <person name="Elsik C.G."/>
            <person name="Goodisman M.A."/>
            <person name="Liberles D.A."/>
            <person name="Roe R.M."/>
            <person name="Vargo E.L."/>
            <person name="Vilcinskas A."/>
            <person name="Wang J."/>
            <person name="Bornberg-Bauer E."/>
            <person name="Korb J."/>
            <person name="Zhang G."/>
            <person name="Liebig J."/>
        </authorList>
    </citation>
    <scope>NUCLEOTIDE SEQUENCE [LARGE SCALE GENOMIC DNA]</scope>
    <source>
        <tissue evidence="17">Whole organism</tissue>
    </source>
</reference>
<dbReference type="OrthoDB" id="8182982at2759"/>
<dbReference type="InterPro" id="IPR050344">
    <property type="entry name" value="Peptidase_M1_aminopeptidases"/>
</dbReference>
<keyword evidence="13" id="KW-0732">Signal</keyword>
<evidence type="ECO:0000313" key="18">
    <source>
        <dbReference type="Proteomes" id="UP000027135"/>
    </source>
</evidence>
<dbReference type="Gene3D" id="2.60.40.1910">
    <property type="match status" value="1"/>
</dbReference>
<dbReference type="Pfam" id="PF11838">
    <property type="entry name" value="ERAP1_C"/>
    <property type="match status" value="1"/>
</dbReference>
<dbReference type="GO" id="GO:0005886">
    <property type="term" value="C:plasma membrane"/>
    <property type="evidence" value="ECO:0007669"/>
    <property type="project" value="UniProtKB-SubCell"/>
</dbReference>
<dbReference type="SUPFAM" id="SSF63737">
    <property type="entry name" value="Leukotriene A4 hydrolase N-terminal domain"/>
    <property type="match status" value="1"/>
</dbReference>
<evidence type="ECO:0000256" key="9">
    <source>
        <dbReference type="ARBA" id="ARBA00023288"/>
    </source>
</evidence>
<dbReference type="InParanoid" id="A0A067QK30"/>
<feature type="domain" description="ERAP1-like C-terminal" evidence="15">
    <location>
        <begin position="623"/>
        <end position="947"/>
    </location>
</feature>
<dbReference type="eggNOG" id="KOG1046">
    <property type="taxonomic scope" value="Eukaryota"/>
</dbReference>
<organism evidence="17 18">
    <name type="scientific">Zootermopsis nevadensis</name>
    <name type="common">Dampwood termite</name>
    <dbReference type="NCBI Taxonomy" id="136037"/>
    <lineage>
        <taxon>Eukaryota</taxon>
        <taxon>Metazoa</taxon>
        <taxon>Ecdysozoa</taxon>
        <taxon>Arthropoda</taxon>
        <taxon>Hexapoda</taxon>
        <taxon>Insecta</taxon>
        <taxon>Pterygota</taxon>
        <taxon>Neoptera</taxon>
        <taxon>Polyneoptera</taxon>
        <taxon>Dictyoptera</taxon>
        <taxon>Blattodea</taxon>
        <taxon>Blattoidea</taxon>
        <taxon>Termitoidae</taxon>
        <taxon>Termopsidae</taxon>
        <taxon>Zootermopsis</taxon>
    </lineage>
</organism>
<evidence type="ECO:0000256" key="13">
    <source>
        <dbReference type="SAM" id="SignalP"/>
    </source>
</evidence>
<dbReference type="Gene3D" id="1.10.390.10">
    <property type="entry name" value="Neutral Protease Domain 2"/>
    <property type="match status" value="1"/>
</dbReference>
<evidence type="ECO:0000256" key="4">
    <source>
        <dbReference type="ARBA" id="ARBA00022670"/>
    </source>
</evidence>
<dbReference type="EC" id="3.4.11.-" evidence="11"/>
<keyword evidence="4 11" id="KW-0645">Protease</keyword>
<feature type="signal peptide" evidence="13">
    <location>
        <begin position="1"/>
        <end position="22"/>
    </location>
</feature>
<dbReference type="CDD" id="cd09601">
    <property type="entry name" value="M1_APN-Q_like"/>
    <property type="match status" value="1"/>
</dbReference>
<dbReference type="GO" id="GO:0006508">
    <property type="term" value="P:proteolysis"/>
    <property type="evidence" value="ECO:0007669"/>
    <property type="project" value="UniProtKB-KW"/>
</dbReference>
<name>A0A067QK30_ZOONE</name>
<accession>A0A067QK30</accession>
<dbReference type="GO" id="GO:0098552">
    <property type="term" value="C:side of membrane"/>
    <property type="evidence" value="ECO:0007669"/>
    <property type="project" value="UniProtKB-KW"/>
</dbReference>
<dbReference type="Pfam" id="PF17900">
    <property type="entry name" value="Peptidase_M1_N"/>
    <property type="match status" value="1"/>
</dbReference>
<dbReference type="GO" id="GO:0008270">
    <property type="term" value="F:zinc ion binding"/>
    <property type="evidence" value="ECO:0007669"/>
    <property type="project" value="UniProtKB-UniRule"/>
</dbReference>
<feature type="domain" description="Aminopeptidase N-like N-terminal" evidence="16">
    <location>
        <begin position="77"/>
        <end position="298"/>
    </location>
</feature>
<evidence type="ECO:0000256" key="10">
    <source>
        <dbReference type="PIRSR" id="PIRSR634016-1"/>
    </source>
</evidence>
<feature type="region of interest" description="Disordered" evidence="12">
    <location>
        <begin position="25"/>
        <end position="52"/>
    </location>
</feature>
<evidence type="ECO:0000256" key="2">
    <source>
        <dbReference type="ARBA" id="ARBA00010136"/>
    </source>
</evidence>
<evidence type="ECO:0000259" key="16">
    <source>
        <dbReference type="Pfam" id="PF17900"/>
    </source>
</evidence>
<dbReference type="GO" id="GO:0005737">
    <property type="term" value="C:cytoplasm"/>
    <property type="evidence" value="ECO:0007669"/>
    <property type="project" value="TreeGrafter"/>
</dbReference>
<dbReference type="InterPro" id="IPR014782">
    <property type="entry name" value="Peptidase_M1_dom"/>
</dbReference>
<keyword evidence="3" id="KW-0472">Membrane</keyword>
<feature type="domain" description="Peptidase M1 membrane alanine aminopeptidase" evidence="14">
    <location>
        <begin position="341"/>
        <end position="539"/>
    </location>
</feature>
<dbReference type="SUPFAM" id="SSF55486">
    <property type="entry name" value="Metalloproteases ('zincins'), catalytic domain"/>
    <property type="match status" value="1"/>
</dbReference>
<keyword evidence="11 17" id="KW-0031">Aminopeptidase</keyword>
<dbReference type="PANTHER" id="PTHR11533">
    <property type="entry name" value="PROTEASE M1 ZINC METALLOPROTEASE"/>
    <property type="match status" value="1"/>
</dbReference>
<keyword evidence="18" id="KW-1185">Reference proteome</keyword>
<gene>
    <name evidence="17" type="ORF">L798_00924</name>
</gene>
<keyword evidence="3" id="KW-0325">Glycoprotein</keyword>
<dbReference type="InterPro" id="IPR045357">
    <property type="entry name" value="Aminopeptidase_N-like_N"/>
</dbReference>
<evidence type="ECO:0000256" key="5">
    <source>
        <dbReference type="ARBA" id="ARBA00022723"/>
    </source>
</evidence>
<dbReference type="InterPro" id="IPR024571">
    <property type="entry name" value="ERAP1-like_C_dom"/>
</dbReference>
<dbReference type="Proteomes" id="UP000027135">
    <property type="component" value="Unassembled WGS sequence"/>
</dbReference>
<evidence type="ECO:0000259" key="15">
    <source>
        <dbReference type="Pfam" id="PF11838"/>
    </source>
</evidence>
<dbReference type="InterPro" id="IPR034016">
    <property type="entry name" value="M1_APN-typ"/>
</dbReference>
<dbReference type="GO" id="GO:0008237">
    <property type="term" value="F:metallopeptidase activity"/>
    <property type="evidence" value="ECO:0007669"/>
    <property type="project" value="UniProtKB-KW"/>
</dbReference>
<dbReference type="Gene3D" id="2.60.40.1730">
    <property type="entry name" value="tricorn interacting facor f3 domain"/>
    <property type="match status" value="1"/>
</dbReference>
<proteinExistence type="inferred from homology"/>
<evidence type="ECO:0000256" key="12">
    <source>
        <dbReference type="SAM" id="MobiDB-lite"/>
    </source>
</evidence>
<dbReference type="PANTHER" id="PTHR11533:SF18">
    <property type="entry name" value="FI02158P"/>
    <property type="match status" value="1"/>
</dbReference>